<sequence length="309" mass="35403">MDELIDDRNIEWLIYMFLSELSCLTTTEVTCFYRIKVQIRVQDDSGSATLSLFGQDVCKLIGKSQAYLMRKIDKGHAEDEDVGSVEGEQVENPLPVDEDDVEPTSLIGSKRKTKTLPKRGDHYFVFDFSGQVELFFVHSNAKKVIMKLIKKLDLRLTAIHLIDMQLRSNPGKYVSALLLSLSTMLHMELPHVNVLSKMDLIDSYGRLAFNLDFYTDVEDLSYLQNHLDQDPRYAKYRKLTKELCEVIEDYGLVNFSTLAIQDKESVTNLVKLIDRTNDYIFQGIDASAVEFKGRRSSLEIRGTHKLARV</sequence>
<evidence type="ECO:0000256" key="5">
    <source>
        <dbReference type="RuleBase" id="RU365059"/>
    </source>
</evidence>
<dbReference type="PANTHER" id="PTHR21231">
    <property type="entry name" value="XPA-BINDING PROTEIN 1-RELATED"/>
    <property type="match status" value="1"/>
</dbReference>
<proteinExistence type="inferred from homology"/>
<dbReference type="Pfam" id="PF03029">
    <property type="entry name" value="ATP_bind_1"/>
    <property type="match status" value="1"/>
</dbReference>
<reference evidence="6 7" key="1">
    <citation type="journal article" date="2018" name="Mol. Plant">
        <title>The genome of Artemisia annua provides insight into the evolution of Asteraceae family and artemisinin biosynthesis.</title>
        <authorList>
            <person name="Shen Q."/>
            <person name="Zhang L."/>
            <person name="Liao Z."/>
            <person name="Wang S."/>
            <person name="Yan T."/>
            <person name="Shi P."/>
            <person name="Liu M."/>
            <person name="Fu X."/>
            <person name="Pan Q."/>
            <person name="Wang Y."/>
            <person name="Lv Z."/>
            <person name="Lu X."/>
            <person name="Zhang F."/>
            <person name="Jiang W."/>
            <person name="Ma Y."/>
            <person name="Chen M."/>
            <person name="Hao X."/>
            <person name="Li L."/>
            <person name="Tang Y."/>
            <person name="Lv G."/>
            <person name="Zhou Y."/>
            <person name="Sun X."/>
            <person name="Brodelius P.E."/>
            <person name="Rose J.K.C."/>
            <person name="Tang K."/>
        </authorList>
    </citation>
    <scope>NUCLEOTIDE SEQUENCE [LARGE SCALE GENOMIC DNA]</scope>
    <source>
        <strain evidence="7">cv. Huhao1</strain>
        <tissue evidence="6">Leaf</tissue>
    </source>
</reference>
<comment type="function">
    <text evidence="5">Small GTPase required for proper localization of RNA polymerase II and III (RNAPII and RNAPIII). May act at an RNAP assembly step prior to nuclear import.</text>
</comment>
<dbReference type="GO" id="GO:0005525">
    <property type="term" value="F:GTP binding"/>
    <property type="evidence" value="ECO:0007669"/>
    <property type="project" value="UniProtKB-KW"/>
</dbReference>
<dbReference type="AlphaFoldDB" id="A0A2U1PQN0"/>
<keyword evidence="7" id="KW-1185">Reference proteome</keyword>
<dbReference type="PANTHER" id="PTHR21231:SF3">
    <property type="entry name" value="GPN-LOOP GTPASE 2"/>
    <property type="match status" value="1"/>
</dbReference>
<name>A0A2U1PQN0_ARTAN</name>
<dbReference type="GO" id="GO:0005737">
    <property type="term" value="C:cytoplasm"/>
    <property type="evidence" value="ECO:0007669"/>
    <property type="project" value="TreeGrafter"/>
</dbReference>
<dbReference type="OrthoDB" id="5839at2759"/>
<evidence type="ECO:0000256" key="4">
    <source>
        <dbReference type="ARBA" id="ARBA00023134"/>
    </source>
</evidence>
<dbReference type="Gene3D" id="2.40.50.140">
    <property type="entry name" value="Nucleic acid-binding proteins"/>
    <property type="match status" value="1"/>
</dbReference>
<evidence type="ECO:0000256" key="2">
    <source>
        <dbReference type="ARBA" id="ARBA00022741"/>
    </source>
</evidence>
<comment type="subunit">
    <text evidence="5">Binds to RNA polymerase II (RNAPII).</text>
</comment>
<dbReference type="STRING" id="35608.A0A2U1PQN0"/>
<organism evidence="6 7">
    <name type="scientific">Artemisia annua</name>
    <name type="common">Sweet wormwood</name>
    <dbReference type="NCBI Taxonomy" id="35608"/>
    <lineage>
        <taxon>Eukaryota</taxon>
        <taxon>Viridiplantae</taxon>
        <taxon>Streptophyta</taxon>
        <taxon>Embryophyta</taxon>
        <taxon>Tracheophyta</taxon>
        <taxon>Spermatophyta</taxon>
        <taxon>Magnoliopsida</taxon>
        <taxon>eudicotyledons</taxon>
        <taxon>Gunneridae</taxon>
        <taxon>Pentapetalae</taxon>
        <taxon>asterids</taxon>
        <taxon>campanulids</taxon>
        <taxon>Asterales</taxon>
        <taxon>Asteraceae</taxon>
        <taxon>Asteroideae</taxon>
        <taxon>Anthemideae</taxon>
        <taxon>Artemisiinae</taxon>
        <taxon>Artemisia</taxon>
    </lineage>
</organism>
<dbReference type="GO" id="GO:0003924">
    <property type="term" value="F:GTPase activity"/>
    <property type="evidence" value="ECO:0007669"/>
    <property type="project" value="TreeGrafter"/>
</dbReference>
<dbReference type="InterPro" id="IPR027417">
    <property type="entry name" value="P-loop_NTPase"/>
</dbReference>
<keyword evidence="2 5" id="KW-0547">Nucleotide-binding</keyword>
<keyword evidence="4 5" id="KW-0342">GTP-binding</keyword>
<evidence type="ECO:0000256" key="3">
    <source>
        <dbReference type="ARBA" id="ARBA00022801"/>
    </source>
</evidence>
<keyword evidence="3 5" id="KW-0378">Hydrolase</keyword>
<evidence type="ECO:0000313" key="6">
    <source>
        <dbReference type="EMBL" id="PWA88073.1"/>
    </source>
</evidence>
<evidence type="ECO:0000313" key="7">
    <source>
        <dbReference type="Proteomes" id="UP000245207"/>
    </source>
</evidence>
<dbReference type="InterPro" id="IPR004130">
    <property type="entry name" value="Gpn"/>
</dbReference>
<protein>
    <recommendedName>
        <fullName evidence="5">GPN-loop GTPase 2</fullName>
    </recommendedName>
</protein>
<dbReference type="SUPFAM" id="SSF52540">
    <property type="entry name" value="P-loop containing nucleoside triphosphate hydrolases"/>
    <property type="match status" value="1"/>
</dbReference>
<dbReference type="InterPro" id="IPR012340">
    <property type="entry name" value="NA-bd_OB-fold"/>
</dbReference>
<comment type="similarity">
    <text evidence="1 5">Belongs to the GPN-loop GTPase family.</text>
</comment>
<dbReference type="Gene3D" id="3.40.50.300">
    <property type="entry name" value="P-loop containing nucleotide triphosphate hydrolases"/>
    <property type="match status" value="1"/>
</dbReference>
<dbReference type="EMBL" id="PKPP01000849">
    <property type="protein sequence ID" value="PWA88073.1"/>
    <property type="molecule type" value="Genomic_DNA"/>
</dbReference>
<gene>
    <name evidence="6" type="ORF">CTI12_AA123930</name>
</gene>
<dbReference type="Proteomes" id="UP000245207">
    <property type="component" value="Unassembled WGS sequence"/>
</dbReference>
<accession>A0A2U1PQN0</accession>
<comment type="caution">
    <text evidence="6">The sequence shown here is derived from an EMBL/GenBank/DDBJ whole genome shotgun (WGS) entry which is preliminary data.</text>
</comment>
<evidence type="ECO:0000256" key="1">
    <source>
        <dbReference type="ARBA" id="ARBA00005290"/>
    </source>
</evidence>